<keyword evidence="1" id="KW-0479">Metal-binding</keyword>
<dbReference type="PROSITE" id="PS51081">
    <property type="entry name" value="ZF_SIAH"/>
    <property type="match status" value="1"/>
</dbReference>
<dbReference type="GO" id="GO:0008270">
    <property type="term" value="F:zinc ion binding"/>
    <property type="evidence" value="ECO:0007669"/>
    <property type="project" value="UniProtKB-KW"/>
</dbReference>
<evidence type="ECO:0000256" key="4">
    <source>
        <dbReference type="PROSITE-ProRule" id="PRU00455"/>
    </source>
</evidence>
<evidence type="ECO:0000313" key="8">
    <source>
        <dbReference type="Proteomes" id="UP000886885"/>
    </source>
</evidence>
<accession>A0A8X7XWX0</accession>
<feature type="domain" description="SIAH-type" evidence="6">
    <location>
        <begin position="253"/>
        <end position="311"/>
    </location>
</feature>
<keyword evidence="8" id="KW-1185">Reference proteome</keyword>
<dbReference type="InterPro" id="IPR013010">
    <property type="entry name" value="Znf_SIAH"/>
</dbReference>
<feature type="compositionally biased region" description="Pro residues" evidence="5">
    <location>
        <begin position="15"/>
        <end position="40"/>
    </location>
</feature>
<dbReference type="Proteomes" id="UP000886885">
    <property type="component" value="Chromosome 17D"/>
</dbReference>
<dbReference type="PANTHER" id="PTHR46632">
    <property type="entry name" value="E3 UBIQUITIN-PROTEIN LIGASE SINA-LIKE 4"/>
    <property type="match status" value="1"/>
</dbReference>
<feature type="region of interest" description="Disordered" evidence="5">
    <location>
        <begin position="1"/>
        <end position="44"/>
    </location>
</feature>
<dbReference type="PANTHER" id="PTHR46632:SF16">
    <property type="entry name" value="E3 UBIQUITIN-PROTEIN LIGASE SINA-LIKE 10"/>
    <property type="match status" value="1"/>
</dbReference>
<dbReference type="AlphaFoldDB" id="A0A8X7XWX0"/>
<evidence type="ECO:0000256" key="5">
    <source>
        <dbReference type="SAM" id="MobiDB-lite"/>
    </source>
</evidence>
<dbReference type="InterPro" id="IPR044286">
    <property type="entry name" value="SINL_plant"/>
</dbReference>
<dbReference type="OrthoDB" id="830976at2759"/>
<reference evidence="7" key="1">
    <citation type="journal article" date="2020" name="bioRxiv">
        <title>Hybrid origin of Populus tomentosa Carr. identified through genome sequencing and phylogenomic analysis.</title>
        <authorList>
            <person name="An X."/>
            <person name="Gao K."/>
            <person name="Chen Z."/>
            <person name="Li J."/>
            <person name="Yang X."/>
            <person name="Yang X."/>
            <person name="Zhou J."/>
            <person name="Guo T."/>
            <person name="Zhao T."/>
            <person name="Huang S."/>
            <person name="Miao D."/>
            <person name="Khan W.U."/>
            <person name="Rao P."/>
            <person name="Ye M."/>
            <person name="Lei B."/>
            <person name="Liao W."/>
            <person name="Wang J."/>
            <person name="Ji L."/>
            <person name="Li Y."/>
            <person name="Guo B."/>
            <person name="Mustafa N.S."/>
            <person name="Li S."/>
            <person name="Yun Q."/>
            <person name="Keller S.R."/>
            <person name="Mao J."/>
            <person name="Zhang R."/>
            <person name="Strauss S.H."/>
        </authorList>
    </citation>
    <scope>NUCLEOTIDE SEQUENCE</scope>
    <source>
        <strain evidence="7">GM15</strain>
        <tissue evidence="7">Leaf</tissue>
    </source>
</reference>
<evidence type="ECO:0000259" key="6">
    <source>
        <dbReference type="PROSITE" id="PS51081"/>
    </source>
</evidence>
<proteinExistence type="predicted"/>
<evidence type="ECO:0000313" key="7">
    <source>
        <dbReference type="EMBL" id="KAG6742253.1"/>
    </source>
</evidence>
<organism evidence="7 8">
    <name type="scientific">Populus tomentosa</name>
    <name type="common">Chinese white poplar</name>
    <dbReference type="NCBI Taxonomy" id="118781"/>
    <lineage>
        <taxon>Eukaryota</taxon>
        <taxon>Viridiplantae</taxon>
        <taxon>Streptophyta</taxon>
        <taxon>Embryophyta</taxon>
        <taxon>Tracheophyta</taxon>
        <taxon>Spermatophyta</taxon>
        <taxon>Magnoliopsida</taxon>
        <taxon>eudicotyledons</taxon>
        <taxon>Gunneridae</taxon>
        <taxon>Pentapetalae</taxon>
        <taxon>rosids</taxon>
        <taxon>fabids</taxon>
        <taxon>Malpighiales</taxon>
        <taxon>Salicaceae</taxon>
        <taxon>Saliceae</taxon>
        <taxon>Populus</taxon>
    </lineage>
</organism>
<evidence type="ECO:0000256" key="1">
    <source>
        <dbReference type="ARBA" id="ARBA00022723"/>
    </source>
</evidence>
<comment type="caution">
    <text evidence="7">The sequence shown here is derived from an EMBL/GenBank/DDBJ whole genome shotgun (WGS) entry which is preliminary data.</text>
</comment>
<keyword evidence="3" id="KW-0862">Zinc</keyword>
<gene>
    <name evidence="7" type="ORF">POTOM_055543</name>
</gene>
<evidence type="ECO:0000256" key="3">
    <source>
        <dbReference type="ARBA" id="ARBA00022833"/>
    </source>
</evidence>
<dbReference type="EMBL" id="JAAWWB010000034">
    <property type="protein sequence ID" value="KAG6742253.1"/>
    <property type="molecule type" value="Genomic_DNA"/>
</dbReference>
<keyword evidence="2 4" id="KW-0863">Zinc-finger</keyword>
<protein>
    <recommendedName>
        <fullName evidence="6">SIAH-type domain-containing protein</fullName>
    </recommendedName>
</protein>
<name>A0A8X7XWX0_POPTO</name>
<dbReference type="Pfam" id="PF21361">
    <property type="entry name" value="Sina_ZnF"/>
    <property type="match status" value="1"/>
</dbReference>
<sequence>MVKFSLEDGEGSIRPQPPQLQPPPPPPPPPQQQQQPPPRPQENNQITVGLQLPRHRLFEPSVFLRHTLVGPSRNGAICATLSDPEVLDCPICCEPLTIPVFQLFCVKIRAMLLPFDIFRKLIRQTLDVYEEEVVISVTCLIGMKFILPCMVEVQKFNNLIRYFLENGCCTLHKSILEESCRIEACCWRCGKMLWFVVCDGPVGKVVNVMRIRECENGHTACSSCCRKLQHKCPSCAMPIGYNRCRAIEKVLESLKVPCSNTSYGCTESICYSKKYEHDKSCPHAPCTCPLPACNYQGSSKHLYLHCRSKHFCNLTSFHFNTSFPLFFMVDHKFRVLLEEKEGVLFILTNRSECLGNVITVSCMGPSSSKQGYFYEVTAKAEGSNVRFQSSTRNIQTRVDHKF</sequence>
<evidence type="ECO:0000256" key="2">
    <source>
        <dbReference type="ARBA" id="ARBA00022771"/>
    </source>
</evidence>